<dbReference type="Proteomes" id="UP000199585">
    <property type="component" value="Unassembled WGS sequence"/>
</dbReference>
<reference evidence="3 4" key="1">
    <citation type="submission" date="2016-10" db="EMBL/GenBank/DDBJ databases">
        <authorList>
            <person name="de Groot N.N."/>
        </authorList>
    </citation>
    <scope>NUCLEOTIDE SEQUENCE [LARGE SCALE GENOMIC DNA]</scope>
    <source>
        <strain evidence="3 4">DSM 16213</strain>
    </source>
</reference>
<dbReference type="SUPFAM" id="SSF54373">
    <property type="entry name" value="FAD-linked reductases, C-terminal domain"/>
    <property type="match status" value="1"/>
</dbReference>
<proteinExistence type="predicted"/>
<keyword evidence="1" id="KW-0560">Oxidoreductase</keyword>
<keyword evidence="4" id="KW-1185">Reference proteome</keyword>
<dbReference type="GO" id="GO:0016491">
    <property type="term" value="F:oxidoreductase activity"/>
    <property type="evidence" value="ECO:0007669"/>
    <property type="project" value="UniProtKB-KW"/>
</dbReference>
<gene>
    <name evidence="3" type="ORF">SAMN04488003_12039</name>
</gene>
<dbReference type="InterPro" id="IPR036188">
    <property type="entry name" value="FAD/NAD-bd_sf"/>
</dbReference>
<accession>A0A1H8HCX3</accession>
<dbReference type="AlphaFoldDB" id="A0A1H8HCX3"/>
<name>A0A1H8HCX3_9RHOB</name>
<dbReference type="PANTHER" id="PTHR13847">
    <property type="entry name" value="SARCOSINE DEHYDROGENASE-RELATED"/>
    <property type="match status" value="1"/>
</dbReference>
<dbReference type="InterPro" id="IPR006076">
    <property type="entry name" value="FAD-dep_OxRdtase"/>
</dbReference>
<evidence type="ECO:0000313" key="3">
    <source>
        <dbReference type="EMBL" id="SEN53819.1"/>
    </source>
</evidence>
<dbReference type="Pfam" id="PF01266">
    <property type="entry name" value="DAO"/>
    <property type="match status" value="1"/>
</dbReference>
<dbReference type="EMBL" id="FOCI01000020">
    <property type="protein sequence ID" value="SEN53819.1"/>
    <property type="molecule type" value="Genomic_DNA"/>
</dbReference>
<dbReference type="Gene3D" id="3.50.50.60">
    <property type="entry name" value="FAD/NAD(P)-binding domain"/>
    <property type="match status" value="2"/>
</dbReference>
<dbReference type="SUPFAM" id="SSF51905">
    <property type="entry name" value="FAD/NAD(P)-binding domain"/>
    <property type="match status" value="1"/>
</dbReference>
<dbReference type="Gene3D" id="3.30.9.10">
    <property type="entry name" value="D-Amino Acid Oxidase, subunit A, domain 2"/>
    <property type="match status" value="1"/>
</dbReference>
<dbReference type="PANTHER" id="PTHR13847:SF289">
    <property type="entry name" value="GLYCINE OXIDASE"/>
    <property type="match status" value="1"/>
</dbReference>
<dbReference type="RefSeq" id="WP_089904608.1">
    <property type="nucleotide sequence ID" value="NZ_FOCI01000020.1"/>
</dbReference>
<organism evidence="3 4">
    <name type="scientific">Loktanella fryxellensis</name>
    <dbReference type="NCBI Taxonomy" id="245187"/>
    <lineage>
        <taxon>Bacteria</taxon>
        <taxon>Pseudomonadati</taxon>
        <taxon>Pseudomonadota</taxon>
        <taxon>Alphaproteobacteria</taxon>
        <taxon>Rhodobacterales</taxon>
        <taxon>Roseobacteraceae</taxon>
        <taxon>Loktanella</taxon>
    </lineage>
</organism>
<evidence type="ECO:0000313" key="4">
    <source>
        <dbReference type="Proteomes" id="UP000199585"/>
    </source>
</evidence>
<evidence type="ECO:0000259" key="2">
    <source>
        <dbReference type="Pfam" id="PF01266"/>
    </source>
</evidence>
<dbReference type="STRING" id="245187.SAMN04488003_12039"/>
<dbReference type="OrthoDB" id="9805337at2"/>
<sequence length="412" mass="43890">MSDIVVIGAGVVGVTTALALQTEGHSVRLIDRGEVGMATSRGNAGAFAFADIEPLATPGVMRRAPRFLLDPLGPLSIPPAQAVRMIPWLWRFWRASRPQRHAAAVAAQASLMDISRTALDDLIAAVNGEPLMRREGQLQLYEGEPAFRASLPGWDLRRAHGVAFDLLDGAEAITEIQPGLSPRFTHAGFVPAWMNTTDPFAWVQHLAQAFVARGGTIARHYVQALVHGADGVTVKTATGPLTGARVVVAAGAWSHQLARTLGDRVPLDTERGYNATFAAGGTALHTHLTFPDHGFVVTRIGDGVRVGGAVELGGLDRAPDWRRADVLADKARAFLPLLTLRDGVRWMGCRPSTPDSLPMIGHAPRSDRVTYAFGHGHLGLTQAAGTAQLVADLVAGRAPGIDLTPFAATRFR</sequence>
<feature type="domain" description="FAD dependent oxidoreductase" evidence="2">
    <location>
        <begin position="3"/>
        <end position="393"/>
    </location>
</feature>
<protein>
    <submittedName>
        <fullName evidence="3">D-amino-acid dehydrogenase</fullName>
    </submittedName>
</protein>
<dbReference type="GO" id="GO:0005737">
    <property type="term" value="C:cytoplasm"/>
    <property type="evidence" value="ECO:0007669"/>
    <property type="project" value="TreeGrafter"/>
</dbReference>
<evidence type="ECO:0000256" key="1">
    <source>
        <dbReference type="ARBA" id="ARBA00023002"/>
    </source>
</evidence>